<dbReference type="InterPro" id="IPR036440">
    <property type="entry name" value="Peptidase_C15-like_sf"/>
</dbReference>
<dbReference type="Gene3D" id="3.40.630.20">
    <property type="entry name" value="Peptidase C15, pyroglutamyl peptidase I-like"/>
    <property type="match status" value="1"/>
</dbReference>
<evidence type="ECO:0000313" key="5">
    <source>
        <dbReference type="EMBL" id="CUA69860.1"/>
    </source>
</evidence>
<evidence type="ECO:0000256" key="2">
    <source>
        <dbReference type="ARBA" id="ARBA00022670"/>
    </source>
</evidence>
<comment type="similarity">
    <text evidence="1">Belongs to the peptidase C15 family.</text>
</comment>
<proteinExistence type="inferred from homology"/>
<name>A0A0K6FUC4_9AGAM</name>
<keyword evidence="6" id="KW-1185">Reference proteome</keyword>
<accession>A0A0K6FUC4</accession>
<dbReference type="PANTHER" id="PTHR23402">
    <property type="entry name" value="PROTEASE FAMILY C15 PYROGLUTAMYL-PEPTIDASE I-RELATED"/>
    <property type="match status" value="1"/>
</dbReference>
<dbReference type="EMBL" id="CYGV01001001">
    <property type="protein sequence ID" value="CUA69860.1"/>
    <property type="molecule type" value="Genomic_DNA"/>
</dbReference>
<dbReference type="PANTHER" id="PTHR23402:SF1">
    <property type="entry name" value="PYROGLUTAMYL-PEPTIDASE I"/>
    <property type="match status" value="1"/>
</dbReference>
<keyword evidence="2" id="KW-0645">Protease</keyword>
<gene>
    <name evidence="5" type="ORF">RSOLAG22IIIB_04115</name>
</gene>
<evidence type="ECO:0000313" key="6">
    <source>
        <dbReference type="Proteomes" id="UP000044841"/>
    </source>
</evidence>
<dbReference type="SUPFAM" id="SSF53182">
    <property type="entry name" value="Pyrrolidone carboxyl peptidase (pyroglutamate aminopeptidase)"/>
    <property type="match status" value="1"/>
</dbReference>
<keyword evidence="3" id="KW-0378">Hydrolase</keyword>
<sequence length="235" mass="25412">MASIANPEKKSLRVLLTGFGGFKGMKTNPSWLAAKPLDNETLIFTKPAEPGHPHSPKSPHVEIEAHISALEIPTSYSAVLSTIPPLHASNQYDTILHLGVGNTGGFLVERLAHKTGYNKPDAEDRLCDPVDGNPNAERGFGRGFEQFGEELSTDVDVDGVVGHLKSKGLVHTSPSDDAGRYLCGFIYFCSLACAQKEGRKIKVLFMHVPLIGLPYEVEDMTKAAEGVIEYLALDA</sequence>
<evidence type="ECO:0000256" key="3">
    <source>
        <dbReference type="ARBA" id="ARBA00022801"/>
    </source>
</evidence>
<protein>
    <submittedName>
        <fullName evidence="5">Pyroglutamyl-peptidase</fullName>
    </submittedName>
</protein>
<evidence type="ECO:0000256" key="4">
    <source>
        <dbReference type="ARBA" id="ARBA00022807"/>
    </source>
</evidence>
<dbReference type="GO" id="GO:0008234">
    <property type="term" value="F:cysteine-type peptidase activity"/>
    <property type="evidence" value="ECO:0007669"/>
    <property type="project" value="UniProtKB-KW"/>
</dbReference>
<dbReference type="InterPro" id="IPR016125">
    <property type="entry name" value="Peptidase_C15-like"/>
</dbReference>
<reference evidence="5 6" key="1">
    <citation type="submission" date="2015-07" db="EMBL/GenBank/DDBJ databases">
        <authorList>
            <person name="Noorani M."/>
        </authorList>
    </citation>
    <scope>NUCLEOTIDE SEQUENCE [LARGE SCALE GENOMIC DNA]</scope>
    <source>
        <strain evidence="5">BBA 69670</strain>
    </source>
</reference>
<dbReference type="Proteomes" id="UP000044841">
    <property type="component" value="Unassembled WGS sequence"/>
</dbReference>
<dbReference type="Pfam" id="PF01470">
    <property type="entry name" value="Peptidase_C15"/>
    <property type="match status" value="1"/>
</dbReference>
<organism evidence="5 6">
    <name type="scientific">Rhizoctonia solani</name>
    <dbReference type="NCBI Taxonomy" id="456999"/>
    <lineage>
        <taxon>Eukaryota</taxon>
        <taxon>Fungi</taxon>
        <taxon>Dikarya</taxon>
        <taxon>Basidiomycota</taxon>
        <taxon>Agaricomycotina</taxon>
        <taxon>Agaricomycetes</taxon>
        <taxon>Cantharellales</taxon>
        <taxon>Ceratobasidiaceae</taxon>
        <taxon>Rhizoctonia</taxon>
    </lineage>
</organism>
<dbReference type="GO" id="GO:0006508">
    <property type="term" value="P:proteolysis"/>
    <property type="evidence" value="ECO:0007669"/>
    <property type="project" value="UniProtKB-KW"/>
</dbReference>
<dbReference type="AlphaFoldDB" id="A0A0K6FUC4"/>
<keyword evidence="4" id="KW-0788">Thiol protease</keyword>
<evidence type="ECO:0000256" key="1">
    <source>
        <dbReference type="ARBA" id="ARBA00006641"/>
    </source>
</evidence>